<dbReference type="GO" id="GO:0015744">
    <property type="term" value="P:succinate transport"/>
    <property type="evidence" value="ECO:0007669"/>
    <property type="project" value="TreeGrafter"/>
</dbReference>
<organism evidence="9 10">
    <name type="scientific">Ruoffia tabacinasalis</name>
    <dbReference type="NCBI Taxonomy" id="87458"/>
    <lineage>
        <taxon>Bacteria</taxon>
        <taxon>Bacillati</taxon>
        <taxon>Bacillota</taxon>
        <taxon>Bacilli</taxon>
        <taxon>Lactobacillales</taxon>
        <taxon>Aerococcaceae</taxon>
        <taxon>Ruoffia</taxon>
    </lineage>
</organism>
<evidence type="ECO:0000256" key="1">
    <source>
        <dbReference type="ARBA" id="ARBA00004651"/>
    </source>
</evidence>
<dbReference type="GO" id="GO:0022857">
    <property type="term" value="F:transmembrane transporter activity"/>
    <property type="evidence" value="ECO:0007669"/>
    <property type="project" value="InterPro"/>
</dbReference>
<feature type="transmembrane region" description="Helical" evidence="7">
    <location>
        <begin position="228"/>
        <end position="252"/>
    </location>
</feature>
<dbReference type="Pfam" id="PF06738">
    <property type="entry name" value="ThrE"/>
    <property type="match status" value="1"/>
</dbReference>
<keyword evidence="3 7" id="KW-0812">Transmembrane</keyword>
<feature type="transmembrane region" description="Helical" evidence="7">
    <location>
        <begin position="197"/>
        <end position="216"/>
    </location>
</feature>
<evidence type="ECO:0000256" key="4">
    <source>
        <dbReference type="ARBA" id="ARBA00022989"/>
    </source>
</evidence>
<protein>
    <submittedName>
        <fullName evidence="9">Threonine/serine exporter family protein</fullName>
    </submittedName>
</protein>
<dbReference type="PANTHER" id="PTHR34390">
    <property type="entry name" value="UPF0442 PROTEIN YJJB-RELATED"/>
    <property type="match status" value="1"/>
</dbReference>
<dbReference type="RefSeq" id="WP_138404982.1">
    <property type="nucleotide sequence ID" value="NZ_VBSP01000031.1"/>
</dbReference>
<keyword evidence="2" id="KW-1003">Cell membrane</keyword>
<dbReference type="InterPro" id="IPR050539">
    <property type="entry name" value="ThrE_Dicarb/AminoAcid_Exp"/>
</dbReference>
<evidence type="ECO:0000256" key="3">
    <source>
        <dbReference type="ARBA" id="ARBA00022692"/>
    </source>
</evidence>
<comment type="subcellular location">
    <subcellularLocation>
        <location evidence="1">Cell membrane</location>
        <topology evidence="1">Multi-pass membrane protein</topology>
    </subcellularLocation>
</comment>
<evidence type="ECO:0000256" key="2">
    <source>
        <dbReference type="ARBA" id="ARBA00022475"/>
    </source>
</evidence>
<comment type="similarity">
    <text evidence="6">Belongs to the ThrE exporter (TC 2.A.79) family.</text>
</comment>
<feature type="domain" description="Threonine/serine exporter-like N-terminal" evidence="8">
    <location>
        <begin position="11"/>
        <end position="251"/>
    </location>
</feature>
<keyword evidence="4 7" id="KW-1133">Transmembrane helix</keyword>
<proteinExistence type="inferred from homology"/>
<gene>
    <name evidence="9" type="ORF">FEZ33_08520</name>
</gene>
<evidence type="ECO:0000259" key="8">
    <source>
        <dbReference type="Pfam" id="PF06738"/>
    </source>
</evidence>
<evidence type="ECO:0000256" key="6">
    <source>
        <dbReference type="ARBA" id="ARBA00034125"/>
    </source>
</evidence>
<comment type="caution">
    <text evidence="9">The sequence shown here is derived from an EMBL/GenBank/DDBJ whole genome shotgun (WGS) entry which is preliminary data.</text>
</comment>
<dbReference type="GO" id="GO:0005886">
    <property type="term" value="C:plasma membrane"/>
    <property type="evidence" value="ECO:0007669"/>
    <property type="project" value="UniProtKB-SubCell"/>
</dbReference>
<accession>A0A5R9DTM0</accession>
<dbReference type="Proteomes" id="UP000306420">
    <property type="component" value="Unassembled WGS sequence"/>
</dbReference>
<evidence type="ECO:0000256" key="7">
    <source>
        <dbReference type="SAM" id="Phobius"/>
    </source>
</evidence>
<feature type="transmembrane region" description="Helical" evidence="7">
    <location>
        <begin position="168"/>
        <end position="191"/>
    </location>
</feature>
<evidence type="ECO:0000313" key="9">
    <source>
        <dbReference type="EMBL" id="TLQ40317.1"/>
    </source>
</evidence>
<dbReference type="PANTHER" id="PTHR34390:SF2">
    <property type="entry name" value="SUCCINATE TRANSPORTER SUBUNIT YJJP-RELATED"/>
    <property type="match status" value="1"/>
</dbReference>
<evidence type="ECO:0000256" key="5">
    <source>
        <dbReference type="ARBA" id="ARBA00023136"/>
    </source>
</evidence>
<feature type="transmembrane region" description="Helical" evidence="7">
    <location>
        <begin position="123"/>
        <end position="156"/>
    </location>
</feature>
<evidence type="ECO:0000313" key="10">
    <source>
        <dbReference type="Proteomes" id="UP000306420"/>
    </source>
</evidence>
<sequence>MRKKHKKIVEVATTAGRIMLESHAESYRVEDTVRRILQTSGLSNTEVITNTTGLYVTLDDSDPEIEGITLVRRITDRSNQLNKIYRVNNISRQLTSGQITIDEAAERLEVVDDSDYTVFSKDLATVILVVAFVVLLGGGFWDSVFSIFTGLLVAYSRILKDLFHLNDFIYGVASTLVTAFLTNVIASVVPLDISTDVIIIGGLMPLYPGTAVTNGLRDMLKGDYISGVARVADAIVIALSLAIGVAIGLYFYGEVTSWLV</sequence>
<keyword evidence="5 7" id="KW-0472">Membrane</keyword>
<dbReference type="AlphaFoldDB" id="A0A5R9DTM0"/>
<dbReference type="InterPro" id="IPR010619">
    <property type="entry name" value="ThrE-like_N"/>
</dbReference>
<name>A0A5R9DTM0_9LACT</name>
<dbReference type="OrthoDB" id="9813917at2"/>
<dbReference type="EMBL" id="VBSP01000031">
    <property type="protein sequence ID" value="TLQ40317.1"/>
    <property type="molecule type" value="Genomic_DNA"/>
</dbReference>
<reference evidence="9 10" key="1">
    <citation type="submission" date="2019-05" db="EMBL/GenBank/DDBJ databases">
        <title>The metagenome of a microbial culture collection derived from dairy environment covers the genomic content of the human microbiome.</title>
        <authorList>
            <person name="Roder T."/>
            <person name="Wuthrich D."/>
            <person name="Sattari Z."/>
            <person name="Von Ah U."/>
            <person name="Bar C."/>
            <person name="Ronchi F."/>
            <person name="Macpherson A.J."/>
            <person name="Ganal-Vonarburg S.C."/>
            <person name="Bruggmann R."/>
            <person name="Vergeres G."/>
        </authorList>
    </citation>
    <scope>NUCLEOTIDE SEQUENCE [LARGE SCALE GENOMIC DNA]</scope>
    <source>
        <strain evidence="9 10">FAM 24227</strain>
    </source>
</reference>